<keyword evidence="4 11" id="KW-0812">Transmembrane</keyword>
<dbReference type="PIRSF" id="PIRSF001296">
    <property type="entry name" value="K_ATPase_KdpC"/>
    <property type="match status" value="1"/>
</dbReference>
<keyword evidence="13" id="KW-1185">Reference proteome</keyword>
<name>D9R2J5_LACSW</name>
<keyword evidence="8 11" id="KW-1133">Transmembrane helix</keyword>
<comment type="subcellular location">
    <subcellularLocation>
        <location evidence="11">Cell membrane</location>
        <topology evidence="11">Single-pass membrane protein</topology>
    </subcellularLocation>
</comment>
<evidence type="ECO:0000256" key="8">
    <source>
        <dbReference type="ARBA" id="ARBA00022989"/>
    </source>
</evidence>
<keyword evidence="12" id="KW-0378">Hydrolase</keyword>
<gene>
    <name evidence="11" type="primary">kdpC</name>
    <name evidence="12" type="ordered locus">Closa_4112</name>
</gene>
<dbReference type="STRING" id="610130.Closa_4112"/>
<dbReference type="InterPro" id="IPR003820">
    <property type="entry name" value="KdpC"/>
</dbReference>
<evidence type="ECO:0000256" key="7">
    <source>
        <dbReference type="ARBA" id="ARBA00022958"/>
    </source>
</evidence>
<reference evidence="12" key="1">
    <citation type="submission" date="2010-07" db="EMBL/GenBank/DDBJ databases">
        <title>Complete sequence of Clostridium saccharolyticum WM1.</title>
        <authorList>
            <consortium name="US DOE Joint Genome Institute"/>
            <person name="Lucas S."/>
            <person name="Copeland A."/>
            <person name="Lapidus A."/>
            <person name="Cheng J.-F."/>
            <person name="Bruce D."/>
            <person name="Goodwin L."/>
            <person name="Pitluck S."/>
            <person name="Chertkov O."/>
            <person name="Detter J.C."/>
            <person name="Han C."/>
            <person name="Tapia R."/>
            <person name="Land M."/>
            <person name="Hauser L."/>
            <person name="Chang Y.-J."/>
            <person name="Jeffries C."/>
            <person name="Kyrpides N."/>
            <person name="Ivanova N."/>
            <person name="Mikhailova N."/>
            <person name="Mouttaki H."/>
            <person name="Lin L."/>
            <person name="Zhou J."/>
            <person name="Hemme C.L."/>
            <person name="Woyke T."/>
        </authorList>
    </citation>
    <scope>NUCLEOTIDE SEQUENCE [LARGE SCALE GENOMIC DNA]</scope>
    <source>
        <strain evidence="12">WM1</strain>
    </source>
</reference>
<evidence type="ECO:0000313" key="13">
    <source>
        <dbReference type="Proteomes" id="UP000001662"/>
    </source>
</evidence>
<dbReference type="PANTHER" id="PTHR30042">
    <property type="entry name" value="POTASSIUM-TRANSPORTING ATPASE C CHAIN"/>
    <property type="match status" value="1"/>
</dbReference>
<keyword evidence="5 11" id="KW-0547">Nucleotide-binding</keyword>
<keyword evidence="10 11" id="KW-0472">Membrane</keyword>
<dbReference type="HOGENOM" id="CLU_077094_2_0_9"/>
<keyword evidence="6 11" id="KW-0067">ATP-binding</keyword>
<evidence type="ECO:0000313" key="12">
    <source>
        <dbReference type="EMBL" id="ADL06619.1"/>
    </source>
</evidence>
<comment type="subunit">
    <text evidence="11">The system is composed of three essential subunits: KdpA, KdpB and KdpC.</text>
</comment>
<dbReference type="EMBL" id="CP002109">
    <property type="protein sequence ID" value="ADL06619.1"/>
    <property type="molecule type" value="Genomic_DNA"/>
</dbReference>
<dbReference type="AlphaFoldDB" id="D9R2J5"/>
<evidence type="ECO:0000256" key="6">
    <source>
        <dbReference type="ARBA" id="ARBA00022840"/>
    </source>
</evidence>
<dbReference type="Pfam" id="PF02669">
    <property type="entry name" value="KdpC"/>
    <property type="match status" value="1"/>
</dbReference>
<keyword evidence="7 11" id="KW-0630">Potassium</keyword>
<evidence type="ECO:0000256" key="10">
    <source>
        <dbReference type="ARBA" id="ARBA00023136"/>
    </source>
</evidence>
<keyword evidence="9 11" id="KW-0406">Ion transport</keyword>
<keyword evidence="1 11" id="KW-0813">Transport</keyword>
<keyword evidence="2 11" id="KW-1003">Cell membrane</keyword>
<sequence length="191" mass="20930">MKAMKSFRAAAICFGIMTILCGIVYTAAVTGAAQLLFPDQANGTIITAAQRDGTQKEYGSQWIAQEFTKPQYLIGRPFKVSNLSPAGKEQQILVSERVNWWHSFDPDNKADIPMDLVTASGSGVDPHISPEAAEYQVARIAAARNMTEDQVRSIIRSYTRDRFLGFIGQPAVNVLEVNLALDGLLQPENVV</sequence>
<comment type="function">
    <text evidence="11">Part of the high-affinity ATP-driven potassium transport (or Kdp) system, which catalyzes the hydrolysis of ATP coupled with the electrogenic transport of potassium into the cytoplasm. This subunit acts as a catalytic chaperone that increases the ATP-binding affinity of the ATP-hydrolyzing subunit KdpB by the formation of a transient KdpB/KdpC/ATP ternary complex.</text>
</comment>
<proteinExistence type="inferred from homology"/>
<dbReference type="GO" id="GO:0005524">
    <property type="term" value="F:ATP binding"/>
    <property type="evidence" value="ECO:0007669"/>
    <property type="project" value="UniProtKB-UniRule"/>
</dbReference>
<dbReference type="KEGG" id="csh:Closa_4112"/>
<dbReference type="eggNOG" id="COG2156">
    <property type="taxonomic scope" value="Bacteria"/>
</dbReference>
<dbReference type="RefSeq" id="WP_013274671.1">
    <property type="nucleotide sequence ID" value="NC_014376.1"/>
</dbReference>
<dbReference type="PANTHER" id="PTHR30042:SF2">
    <property type="entry name" value="POTASSIUM-TRANSPORTING ATPASE KDPC SUBUNIT"/>
    <property type="match status" value="1"/>
</dbReference>
<keyword evidence="3 11" id="KW-0633">Potassium transport</keyword>
<dbReference type="GO" id="GO:0008556">
    <property type="term" value="F:P-type potassium transmembrane transporter activity"/>
    <property type="evidence" value="ECO:0007669"/>
    <property type="project" value="InterPro"/>
</dbReference>
<accession>D9R2J5</accession>
<dbReference type="PaxDb" id="610130-Closa_4112"/>
<dbReference type="NCBIfam" id="TIGR00681">
    <property type="entry name" value="kdpC"/>
    <property type="match status" value="1"/>
</dbReference>
<evidence type="ECO:0000256" key="2">
    <source>
        <dbReference type="ARBA" id="ARBA00022475"/>
    </source>
</evidence>
<dbReference type="OrthoDB" id="9809491at2"/>
<evidence type="ECO:0000256" key="11">
    <source>
        <dbReference type="HAMAP-Rule" id="MF_00276"/>
    </source>
</evidence>
<organism evidence="12 13">
    <name type="scientific">Lacrimispora saccharolytica (strain ATCC 35040 / DSM 2544 / NRCC 2533 / WM1)</name>
    <name type="common">Clostridium saccharolyticum</name>
    <dbReference type="NCBI Taxonomy" id="610130"/>
    <lineage>
        <taxon>Bacteria</taxon>
        <taxon>Bacillati</taxon>
        <taxon>Bacillota</taxon>
        <taxon>Clostridia</taxon>
        <taxon>Lachnospirales</taxon>
        <taxon>Lachnospiraceae</taxon>
        <taxon>Lacrimispora</taxon>
    </lineage>
</organism>
<evidence type="ECO:0000256" key="1">
    <source>
        <dbReference type="ARBA" id="ARBA00022448"/>
    </source>
</evidence>
<dbReference type="GO" id="GO:0016787">
    <property type="term" value="F:hydrolase activity"/>
    <property type="evidence" value="ECO:0007669"/>
    <property type="project" value="UniProtKB-KW"/>
</dbReference>
<dbReference type="Proteomes" id="UP000001662">
    <property type="component" value="Chromosome"/>
</dbReference>
<evidence type="ECO:0000256" key="4">
    <source>
        <dbReference type="ARBA" id="ARBA00022692"/>
    </source>
</evidence>
<protein>
    <recommendedName>
        <fullName evidence="11">Potassium-transporting ATPase KdpC subunit</fullName>
    </recommendedName>
    <alternativeName>
        <fullName evidence="11">ATP phosphohydrolase [potassium-transporting] C chain</fullName>
    </alternativeName>
    <alternativeName>
        <fullName evidence="11">Potassium-binding and translocating subunit C</fullName>
    </alternativeName>
    <alternativeName>
        <fullName evidence="11">Potassium-translocating ATPase C chain</fullName>
    </alternativeName>
</protein>
<dbReference type="GO" id="GO:0005886">
    <property type="term" value="C:plasma membrane"/>
    <property type="evidence" value="ECO:0007669"/>
    <property type="project" value="UniProtKB-SubCell"/>
</dbReference>
<evidence type="ECO:0000256" key="3">
    <source>
        <dbReference type="ARBA" id="ARBA00022538"/>
    </source>
</evidence>
<evidence type="ECO:0000256" key="9">
    <source>
        <dbReference type="ARBA" id="ARBA00023065"/>
    </source>
</evidence>
<evidence type="ECO:0000256" key="5">
    <source>
        <dbReference type="ARBA" id="ARBA00022741"/>
    </source>
</evidence>
<comment type="similarity">
    <text evidence="11">Belongs to the KdpC family.</text>
</comment>
<dbReference type="HAMAP" id="MF_00276">
    <property type="entry name" value="KdpC"/>
    <property type="match status" value="1"/>
</dbReference>